<comment type="caution">
    <text evidence="1">The sequence shown here is derived from an EMBL/GenBank/DDBJ whole genome shotgun (WGS) entry which is preliminary data.</text>
</comment>
<protein>
    <submittedName>
        <fullName evidence="1">Uncharacterized protein</fullName>
    </submittedName>
</protein>
<keyword evidence="2" id="KW-1185">Reference proteome</keyword>
<proteinExistence type="predicted"/>
<name>A0A5N4B6E0_PHOPY</name>
<gene>
    <name evidence="1" type="ORF">PPYR_02094</name>
</gene>
<dbReference type="Proteomes" id="UP000327044">
    <property type="component" value="Unassembled WGS sequence"/>
</dbReference>
<reference evidence="1 2" key="1">
    <citation type="journal article" date="2018" name="Elife">
        <title>Firefly genomes illuminate parallel origins of bioluminescence in beetles.</title>
        <authorList>
            <person name="Fallon T.R."/>
            <person name="Lower S.E."/>
            <person name="Chang C.H."/>
            <person name="Bessho-Uehara M."/>
            <person name="Martin G.J."/>
            <person name="Bewick A.J."/>
            <person name="Behringer M."/>
            <person name="Debat H.J."/>
            <person name="Wong I."/>
            <person name="Day J.C."/>
            <person name="Suvorov A."/>
            <person name="Silva C.J."/>
            <person name="Stanger-Hall K.F."/>
            <person name="Hall D.W."/>
            <person name="Schmitz R.J."/>
            <person name="Nelson D.R."/>
            <person name="Lewis S.M."/>
            <person name="Shigenobu S."/>
            <person name="Bybee S.M."/>
            <person name="Larracuente A.M."/>
            <person name="Oba Y."/>
            <person name="Weng J.K."/>
        </authorList>
    </citation>
    <scope>NUCLEOTIDE SEQUENCE [LARGE SCALE GENOMIC DNA]</scope>
    <source>
        <strain evidence="1">1611_PpyrPB1</strain>
        <tissue evidence="1">Whole body</tissue>
    </source>
</reference>
<dbReference type="InParanoid" id="A0A5N4B6E0"/>
<dbReference type="AlphaFoldDB" id="A0A5N4B6E0"/>
<dbReference type="PANTHER" id="PTHR33053">
    <property type="entry name" value="PROTEIN, PUTATIVE-RELATED"/>
    <property type="match status" value="1"/>
</dbReference>
<accession>A0A5N4B6E0</accession>
<organism evidence="1 2">
    <name type="scientific">Photinus pyralis</name>
    <name type="common">Common eastern firefly</name>
    <name type="synonym">Lampyris pyralis</name>
    <dbReference type="NCBI Taxonomy" id="7054"/>
    <lineage>
        <taxon>Eukaryota</taxon>
        <taxon>Metazoa</taxon>
        <taxon>Ecdysozoa</taxon>
        <taxon>Arthropoda</taxon>
        <taxon>Hexapoda</taxon>
        <taxon>Insecta</taxon>
        <taxon>Pterygota</taxon>
        <taxon>Neoptera</taxon>
        <taxon>Endopterygota</taxon>
        <taxon>Coleoptera</taxon>
        <taxon>Polyphaga</taxon>
        <taxon>Elateriformia</taxon>
        <taxon>Elateroidea</taxon>
        <taxon>Lampyridae</taxon>
        <taxon>Lampyrinae</taxon>
        <taxon>Photinus</taxon>
    </lineage>
</organism>
<dbReference type="EMBL" id="VVIM01000001">
    <property type="protein sequence ID" value="KAB0805124.1"/>
    <property type="molecule type" value="Genomic_DNA"/>
</dbReference>
<dbReference type="PANTHER" id="PTHR33053:SF24">
    <property type="entry name" value="TRANSPOSASE DOMAIN-CONTAINING PROTEIN"/>
    <property type="match status" value="1"/>
</dbReference>
<evidence type="ECO:0000313" key="2">
    <source>
        <dbReference type="Proteomes" id="UP000327044"/>
    </source>
</evidence>
<sequence length="602" mass="68347">MEAIPTDVQTSPIASCSVMQVDPPTIPSTSGYHTITMTGAVDNRDQNVETNAIINVHTGRSTETSTKQQLAIWAIENHISQSAVNKLLAILKPRIPELPNDGRTLLRTPRPGFFKFEDVPPGKYVHFGVKSGILHTLKRHGVSVLNMDLQLKLNIDGLPLSKSSTVQFWLILVSIINVEFNEPIIVGVYCGKKKPESCNLFLQYFVKEMKLLKETGISEGDIKATIAVSIIICDAPAKALILNVKGHNAYFGCNKCHVEGSFIKNRMTYQCVDAKLRTDQEFENKVDEDYHKGDTILKELHIGLVTQVGLDYMHLVCIGVLKRLNSYAIVYDLPVSDDGEQYTIVLKKWLHEKETITYLSHPTSKEYQKSLRLKRNPDKLWSVTAVQVVGYYDTYEQAKAKETKLLQYKSSSEVEENVTHRNNKALRELCTSRRDSDFHYEEDQDSLSPLPLPNQNKLDEAGISLEDVPVVIIPPHEEIQVPKLTLPHHQQIVWYRTKQCDLLLQSHTDKLNGIEKKLNILPFQQDIPVLSIELPLKTVEELEHFEETLKDETQLAALAYIYSIETVHDSFPYAKDGVIEHAGIDWFRAAQQRFARRKNTLQ</sequence>
<evidence type="ECO:0000313" key="1">
    <source>
        <dbReference type="EMBL" id="KAB0805124.1"/>
    </source>
</evidence>